<evidence type="ECO:0000313" key="2">
    <source>
        <dbReference type="EMBL" id="MBL1078387.1"/>
    </source>
</evidence>
<comment type="caution">
    <text evidence="2">The sequence shown here is derived from an EMBL/GenBank/DDBJ whole genome shotgun (WGS) entry which is preliminary data.</text>
</comment>
<feature type="chain" id="PRO_5045204799" evidence="1">
    <location>
        <begin position="33"/>
        <end position="298"/>
    </location>
</feature>
<name>A0ABS1MCM1_9NOCA</name>
<sequence>MKLSSGNSLWRHAARAIAPGCAVLAVAATLQAAPAAAQSNVPVHVGNWAGYVVKGDFRQVSATWVQPAITCLNPGTFQRVVPWVGLNGAAGLDGRTALPLMQTGAESLCVSEAAVYAALPGLHIENLAADLAYADPRVAGLVMQAGDRVSNGFGAAADSLCATGVFPDACETEQIHDAWWEGYPAPPVTYADAEVRPGDTMHAEVSWDGGAYTMTLENRSRGWTRTTVEPSTAPARTAEVVVEGHLNAALPGFTPITFTDIRIDGRPLADYGPLAYGIAATNRFLMPGPVDGASYTIG</sequence>
<dbReference type="SUPFAM" id="SSF49899">
    <property type="entry name" value="Concanavalin A-like lectins/glucanases"/>
    <property type="match status" value="1"/>
</dbReference>
<keyword evidence="1" id="KW-0732">Signal</keyword>
<evidence type="ECO:0000256" key="1">
    <source>
        <dbReference type="SAM" id="SignalP"/>
    </source>
</evidence>
<reference evidence="2 3" key="1">
    <citation type="submission" date="2021-01" db="EMBL/GenBank/DDBJ databases">
        <title>WGS of actinomycetes isolated from Thailand.</title>
        <authorList>
            <person name="Thawai C."/>
        </authorList>
    </citation>
    <scope>NUCLEOTIDE SEQUENCE [LARGE SCALE GENOMIC DNA]</scope>
    <source>
        <strain evidence="2 3">LPG 2</strain>
    </source>
</reference>
<dbReference type="RefSeq" id="WP_201953686.1">
    <property type="nucleotide sequence ID" value="NZ_JAERRJ010000012.1"/>
</dbReference>
<feature type="signal peptide" evidence="1">
    <location>
        <begin position="1"/>
        <end position="32"/>
    </location>
</feature>
<dbReference type="InterPro" id="IPR038656">
    <property type="entry name" value="Peptidase_G1_sf"/>
</dbReference>
<dbReference type="InterPro" id="IPR013320">
    <property type="entry name" value="ConA-like_dom_sf"/>
</dbReference>
<dbReference type="Pfam" id="PF01828">
    <property type="entry name" value="Peptidase_A4"/>
    <property type="match status" value="2"/>
</dbReference>
<organism evidence="2 3">
    <name type="scientific">Nocardia acididurans</name>
    <dbReference type="NCBI Taxonomy" id="2802282"/>
    <lineage>
        <taxon>Bacteria</taxon>
        <taxon>Bacillati</taxon>
        <taxon>Actinomycetota</taxon>
        <taxon>Actinomycetes</taxon>
        <taxon>Mycobacteriales</taxon>
        <taxon>Nocardiaceae</taxon>
        <taxon>Nocardia</taxon>
    </lineage>
</organism>
<dbReference type="EMBL" id="JAERRJ010000012">
    <property type="protein sequence ID" value="MBL1078387.1"/>
    <property type="molecule type" value="Genomic_DNA"/>
</dbReference>
<proteinExistence type="predicted"/>
<dbReference type="Proteomes" id="UP000602198">
    <property type="component" value="Unassembled WGS sequence"/>
</dbReference>
<evidence type="ECO:0000313" key="3">
    <source>
        <dbReference type="Proteomes" id="UP000602198"/>
    </source>
</evidence>
<keyword evidence="3" id="KW-1185">Reference proteome</keyword>
<dbReference type="InterPro" id="IPR000250">
    <property type="entry name" value="Peptidase_G1"/>
</dbReference>
<accession>A0ABS1MCM1</accession>
<protein>
    <submittedName>
        <fullName evidence="2">Uncharacterized protein</fullName>
    </submittedName>
</protein>
<dbReference type="CDD" id="cd13426">
    <property type="entry name" value="Peptidase_G1"/>
    <property type="match status" value="1"/>
</dbReference>
<dbReference type="Gene3D" id="2.60.120.700">
    <property type="entry name" value="Peptidase G1"/>
    <property type="match status" value="2"/>
</dbReference>
<gene>
    <name evidence="2" type="ORF">JK358_28675</name>
</gene>